<proteinExistence type="predicted"/>
<keyword evidence="1" id="KW-0812">Transmembrane</keyword>
<dbReference type="EMBL" id="MFBN01000019">
    <property type="protein sequence ID" value="OGD95439.1"/>
    <property type="molecule type" value="Genomic_DNA"/>
</dbReference>
<reference evidence="3 4" key="1">
    <citation type="journal article" date="2016" name="Nat. Commun.">
        <title>Thousands of microbial genomes shed light on interconnected biogeochemical processes in an aquifer system.</title>
        <authorList>
            <person name="Anantharaman K."/>
            <person name="Brown C.T."/>
            <person name="Hug L.A."/>
            <person name="Sharon I."/>
            <person name="Castelle C.J."/>
            <person name="Probst A.J."/>
            <person name="Thomas B.C."/>
            <person name="Singh A."/>
            <person name="Wilkins M.J."/>
            <person name="Karaoz U."/>
            <person name="Brodie E.L."/>
            <person name="Williams K.H."/>
            <person name="Hubbard S.S."/>
            <person name="Banfield J.F."/>
        </authorList>
    </citation>
    <scope>NUCLEOTIDE SEQUENCE [LARGE SCALE GENOMIC DNA]</scope>
</reference>
<gene>
    <name evidence="3" type="ORF">A3A48_02415</name>
</gene>
<dbReference type="Gene3D" id="3.40.50.1010">
    <property type="entry name" value="5'-nuclease"/>
    <property type="match status" value="1"/>
</dbReference>
<sequence>MIFVDTNYFLRFLLKDNKLQHRKAKQLMLDSAQGKLKLFTSIIVFFEIYWVLSSYYGRNKTELIKALKDVINLTFIEIEERPIITNALEVFAQNNISLEDSFNLSYAASHQSEDFKTFDLKLGKLFKK</sequence>
<feature type="domain" description="PIN" evidence="2">
    <location>
        <begin position="2"/>
        <end position="122"/>
    </location>
</feature>
<evidence type="ECO:0000256" key="1">
    <source>
        <dbReference type="SAM" id="Phobius"/>
    </source>
</evidence>
<evidence type="ECO:0000313" key="3">
    <source>
        <dbReference type="EMBL" id="OGD95439.1"/>
    </source>
</evidence>
<evidence type="ECO:0000259" key="2">
    <source>
        <dbReference type="Pfam" id="PF01850"/>
    </source>
</evidence>
<feature type="transmembrane region" description="Helical" evidence="1">
    <location>
        <begin position="38"/>
        <end position="57"/>
    </location>
</feature>
<dbReference type="PANTHER" id="PTHR38826">
    <property type="entry name" value="RIBONUCLEASE VAPC13"/>
    <property type="match status" value="1"/>
</dbReference>
<dbReference type="SUPFAM" id="SSF88723">
    <property type="entry name" value="PIN domain-like"/>
    <property type="match status" value="1"/>
</dbReference>
<organism evidence="3 4">
    <name type="scientific">Candidatus Curtissbacteria bacterium RIFCSPLOWO2_01_FULL_37_9</name>
    <dbReference type="NCBI Taxonomy" id="1797724"/>
    <lineage>
        <taxon>Bacteria</taxon>
        <taxon>Candidatus Curtissiibacteriota</taxon>
    </lineage>
</organism>
<keyword evidence="1" id="KW-0472">Membrane</keyword>
<dbReference type="InterPro" id="IPR029060">
    <property type="entry name" value="PIN-like_dom_sf"/>
</dbReference>
<protein>
    <recommendedName>
        <fullName evidence="2">PIN domain-containing protein</fullName>
    </recommendedName>
</protein>
<dbReference type="InterPro" id="IPR002716">
    <property type="entry name" value="PIN_dom"/>
</dbReference>
<name>A0A1F5GUC9_9BACT</name>
<dbReference type="Pfam" id="PF01850">
    <property type="entry name" value="PIN"/>
    <property type="match status" value="1"/>
</dbReference>
<keyword evidence="1" id="KW-1133">Transmembrane helix</keyword>
<dbReference type="Proteomes" id="UP000178336">
    <property type="component" value="Unassembled WGS sequence"/>
</dbReference>
<evidence type="ECO:0000313" key="4">
    <source>
        <dbReference type="Proteomes" id="UP000178336"/>
    </source>
</evidence>
<dbReference type="STRING" id="1797724.A3A48_02415"/>
<dbReference type="AlphaFoldDB" id="A0A1F5GUC9"/>
<dbReference type="InterPro" id="IPR052106">
    <property type="entry name" value="PINc/VapC_TA"/>
</dbReference>
<accession>A0A1F5GUC9</accession>
<dbReference type="PANTHER" id="PTHR38826:SF5">
    <property type="entry name" value="RIBONUCLEASE VAPC13"/>
    <property type="match status" value="1"/>
</dbReference>
<comment type="caution">
    <text evidence="3">The sequence shown here is derived from an EMBL/GenBank/DDBJ whole genome shotgun (WGS) entry which is preliminary data.</text>
</comment>